<sequence length="231" mass="26497">MFQIWKRESHPIKITSNDNARSNGSRRDLPQAIRYVCMYAERVCRDGWDVVGNESAEMDGLLAMRLRLTCVPFSQCRRSALTLPSKTDTHLSNYKTLNQIEEQTKVSKVYIALAGILFVSISVLFNVLHVFTTNVIATVVPAIRFMDAAQKGDTDAMKTFGFYFVVLSALDLVEDLFYDYILFYNPYFWAQKLLFVSWMFFPQYLGAKTLYNLVAPHYAQLVAPAKPKKDQ</sequence>
<dbReference type="Proteomes" id="UP000320333">
    <property type="component" value="Unassembled WGS sequence"/>
</dbReference>
<keyword evidence="1" id="KW-1133">Transmembrane helix</keyword>
<dbReference type="Pfam" id="PF03134">
    <property type="entry name" value="TB2_DP1_HVA22"/>
    <property type="match status" value="1"/>
</dbReference>
<protein>
    <recommendedName>
        <fullName evidence="4">Protein YOP1</fullName>
    </recommendedName>
</protein>
<gene>
    <name evidence="2" type="ORF">CcCBS67573_g08052</name>
</gene>
<feature type="transmembrane region" description="Helical" evidence="1">
    <location>
        <begin position="109"/>
        <end position="131"/>
    </location>
</feature>
<keyword evidence="1" id="KW-0812">Transmembrane</keyword>
<dbReference type="OrthoDB" id="10009287at2759"/>
<accession>A0A507EPD7</accession>
<evidence type="ECO:0008006" key="4">
    <source>
        <dbReference type="Google" id="ProtNLM"/>
    </source>
</evidence>
<dbReference type="EMBL" id="QEAP01000476">
    <property type="protein sequence ID" value="TPX65691.1"/>
    <property type="molecule type" value="Genomic_DNA"/>
</dbReference>
<evidence type="ECO:0000313" key="3">
    <source>
        <dbReference type="Proteomes" id="UP000320333"/>
    </source>
</evidence>
<dbReference type="STRING" id="246404.A0A507EPD7"/>
<evidence type="ECO:0000256" key="1">
    <source>
        <dbReference type="SAM" id="Phobius"/>
    </source>
</evidence>
<evidence type="ECO:0000313" key="2">
    <source>
        <dbReference type="EMBL" id="TPX65691.1"/>
    </source>
</evidence>
<keyword evidence="1" id="KW-0472">Membrane</keyword>
<organism evidence="2 3">
    <name type="scientific">Chytriomyces confervae</name>
    <dbReference type="NCBI Taxonomy" id="246404"/>
    <lineage>
        <taxon>Eukaryota</taxon>
        <taxon>Fungi</taxon>
        <taxon>Fungi incertae sedis</taxon>
        <taxon>Chytridiomycota</taxon>
        <taxon>Chytridiomycota incertae sedis</taxon>
        <taxon>Chytridiomycetes</taxon>
        <taxon>Chytridiales</taxon>
        <taxon>Chytriomycetaceae</taxon>
        <taxon>Chytriomyces</taxon>
    </lineage>
</organism>
<reference evidence="2 3" key="1">
    <citation type="journal article" date="2019" name="Sci. Rep.">
        <title>Comparative genomics of chytrid fungi reveal insights into the obligate biotrophic and pathogenic lifestyle of Synchytrium endobioticum.</title>
        <authorList>
            <person name="van de Vossenberg B.T.L.H."/>
            <person name="Warris S."/>
            <person name="Nguyen H.D.T."/>
            <person name="van Gent-Pelzer M.P.E."/>
            <person name="Joly D.L."/>
            <person name="van de Geest H.C."/>
            <person name="Bonants P.J.M."/>
            <person name="Smith D.S."/>
            <person name="Levesque C.A."/>
            <person name="van der Lee T.A.J."/>
        </authorList>
    </citation>
    <scope>NUCLEOTIDE SEQUENCE [LARGE SCALE GENOMIC DNA]</scope>
    <source>
        <strain evidence="2 3">CBS 675.73</strain>
    </source>
</reference>
<keyword evidence="3" id="KW-1185">Reference proteome</keyword>
<comment type="caution">
    <text evidence="2">The sequence shown here is derived from an EMBL/GenBank/DDBJ whole genome shotgun (WGS) entry which is preliminary data.</text>
</comment>
<dbReference type="AlphaFoldDB" id="A0A507EPD7"/>
<proteinExistence type="predicted"/>
<name>A0A507EPD7_9FUNG</name>
<dbReference type="InterPro" id="IPR004345">
    <property type="entry name" value="TB2_DP1_HVA22"/>
</dbReference>